<comment type="caution">
    <text evidence="2">The sequence shown here is derived from an EMBL/GenBank/DDBJ whole genome shotgun (WGS) entry which is preliminary data.</text>
</comment>
<dbReference type="Gene3D" id="1.10.287.110">
    <property type="entry name" value="DnaJ domain"/>
    <property type="match status" value="1"/>
</dbReference>
<dbReference type="PANTHER" id="PTHR44303:SF2">
    <property type="entry name" value="DNAJ HOMOLOG SUBFAMILY C MEMBER 16"/>
    <property type="match status" value="1"/>
</dbReference>
<dbReference type="SUPFAM" id="SSF46565">
    <property type="entry name" value="Chaperone J-domain"/>
    <property type="match status" value="1"/>
</dbReference>
<dbReference type="InterPro" id="IPR001623">
    <property type="entry name" value="DnaJ_domain"/>
</dbReference>
<dbReference type="AlphaFoldDB" id="A0A2H5PSE4"/>
<name>A0A2H5PSE4_CITUN</name>
<organism evidence="2 3">
    <name type="scientific">Citrus unshiu</name>
    <name type="common">Satsuma mandarin</name>
    <name type="synonym">Citrus nobilis var. unshiu</name>
    <dbReference type="NCBI Taxonomy" id="55188"/>
    <lineage>
        <taxon>Eukaryota</taxon>
        <taxon>Viridiplantae</taxon>
        <taxon>Streptophyta</taxon>
        <taxon>Embryophyta</taxon>
        <taxon>Tracheophyta</taxon>
        <taxon>Spermatophyta</taxon>
        <taxon>Magnoliopsida</taxon>
        <taxon>eudicotyledons</taxon>
        <taxon>Gunneridae</taxon>
        <taxon>Pentapetalae</taxon>
        <taxon>rosids</taxon>
        <taxon>malvids</taxon>
        <taxon>Sapindales</taxon>
        <taxon>Rutaceae</taxon>
        <taxon>Aurantioideae</taxon>
        <taxon>Citrus</taxon>
    </lineage>
</organism>
<dbReference type="PROSITE" id="PS50076">
    <property type="entry name" value="DNAJ_2"/>
    <property type="match status" value="1"/>
</dbReference>
<protein>
    <recommendedName>
        <fullName evidence="1">J domain-containing protein</fullName>
    </recommendedName>
</protein>
<feature type="domain" description="J" evidence="1">
    <location>
        <begin position="88"/>
        <end position="150"/>
    </location>
</feature>
<dbReference type="SUPFAM" id="SSF52833">
    <property type="entry name" value="Thioredoxin-like"/>
    <property type="match status" value="1"/>
</dbReference>
<keyword evidence="3" id="KW-1185">Reference proteome</keyword>
<gene>
    <name evidence="2" type="ORF">CUMW_163300</name>
</gene>
<dbReference type="InterPro" id="IPR052448">
    <property type="entry name" value="DnaJ_C16_autophagy_reg"/>
</dbReference>
<feature type="non-terminal residue" evidence="2">
    <location>
        <position position="1"/>
    </location>
</feature>
<evidence type="ECO:0000259" key="1">
    <source>
        <dbReference type="PROSITE" id="PS50076"/>
    </source>
</evidence>
<dbReference type="PANTHER" id="PTHR44303">
    <property type="entry name" value="DNAJ HOMOLOG SUBFAMILY C MEMBER 16"/>
    <property type="match status" value="1"/>
</dbReference>
<dbReference type="InterPro" id="IPR036869">
    <property type="entry name" value="J_dom_sf"/>
</dbReference>
<dbReference type="CDD" id="cd06257">
    <property type="entry name" value="DnaJ"/>
    <property type="match status" value="1"/>
</dbReference>
<sequence length="708" mass="80623">ILINLICLRSVRTFILSFLHLRHIYSLSFVSYIPFSRGRTRTSEPFADIDGWADNDIKKSQSVLGPTDSLRPRFVLPARRSPRFSPTSHYDALGIKPYSSVEQVKEAYEKFSSKWNSGEEIPSTADFLKIQYAYELLTDPLWKRNYDVYGIDEQLHILEKVREQYGEESYSRIDLPLLDATDRSVHAFNVVTSEDFPSIFHDSKPWLIQVYSDGSYLCGQFSGAWKTIAALLEGIANTGMVELGDIRLATHLAERKPIGQIFFRRGLPSLVAFPPGCKSSDCMTRFEGELSVDAVTDWFATAILKLPRIFYYTKESMGKNFLAKTGPHKVKVIFFSKTGERASPFVRQISRNYWAYASFAFVLWREEESSIWWNTFEVESAPAIVFLKDPGVKPVVYYGSFNNSRLSEVMEQNKLQELPQLRSVTSMELGCDARGYSRAGSDTTIWYCVILAGRLSPELNKMRETIRRVQETLLSDDESNAADTDQSLSPAAVAFRNKRLTFAWLDGEAQDRYCSFYLFSETSFETCGARRDMSDVPRLFIVRYKRNTTEDEAKIERKPRNIWDAMQEQEVDPASQLVVRYNGSDEIPQIAKWVSEIIQDGDSKDLPFYRAKTPELVPEDSEPLLTRSAQSLFSKSIGMKQRIRNIMGQCYDYLGDPRIGPALLLAALMSFGTIWLMRGQQRAHPSQSGQPGPSANEVIESLIMKSSV</sequence>
<dbReference type="Gene3D" id="3.40.30.10">
    <property type="entry name" value="Glutaredoxin"/>
    <property type="match status" value="1"/>
</dbReference>
<dbReference type="Pfam" id="PF00226">
    <property type="entry name" value="DnaJ"/>
    <property type="match status" value="1"/>
</dbReference>
<dbReference type="Proteomes" id="UP000236630">
    <property type="component" value="Unassembled WGS sequence"/>
</dbReference>
<proteinExistence type="predicted"/>
<evidence type="ECO:0000313" key="3">
    <source>
        <dbReference type="Proteomes" id="UP000236630"/>
    </source>
</evidence>
<dbReference type="CDD" id="cd02961">
    <property type="entry name" value="PDI_a_family"/>
    <property type="match status" value="1"/>
</dbReference>
<accession>A0A2H5PSE4</accession>
<dbReference type="STRING" id="55188.A0A2H5PSE4"/>
<reference evidence="2 3" key="1">
    <citation type="journal article" date="2017" name="Front. Genet.">
        <title>Draft sequencing of the heterozygous diploid genome of Satsuma (Citrus unshiu Marc.) using a hybrid assembly approach.</title>
        <authorList>
            <person name="Shimizu T."/>
            <person name="Tanizawa Y."/>
            <person name="Mochizuki T."/>
            <person name="Nagasaki H."/>
            <person name="Yoshioka T."/>
            <person name="Toyoda A."/>
            <person name="Fujiyama A."/>
            <person name="Kaminuma E."/>
            <person name="Nakamura Y."/>
        </authorList>
    </citation>
    <scope>NUCLEOTIDE SEQUENCE [LARGE SCALE GENOMIC DNA]</scope>
    <source>
        <strain evidence="3">cv. Miyagawa wase</strain>
    </source>
</reference>
<dbReference type="EMBL" id="BDQV01000116">
    <property type="protein sequence ID" value="GAY55286.1"/>
    <property type="molecule type" value="Genomic_DNA"/>
</dbReference>
<dbReference type="InterPro" id="IPR036249">
    <property type="entry name" value="Thioredoxin-like_sf"/>
</dbReference>
<evidence type="ECO:0000313" key="2">
    <source>
        <dbReference type="EMBL" id="GAY55286.1"/>
    </source>
</evidence>